<dbReference type="STRING" id="1070870.SAMN05444351_3126"/>
<dbReference type="RefSeq" id="WP_083628729.1">
    <property type="nucleotide sequence ID" value="NZ_FQVX01000003.1"/>
</dbReference>
<dbReference type="EMBL" id="FQVX01000003">
    <property type="protein sequence ID" value="SHG75262.1"/>
    <property type="molecule type" value="Genomic_DNA"/>
</dbReference>
<keyword evidence="3" id="KW-1185">Reference proteome</keyword>
<feature type="region of interest" description="Disordered" evidence="1">
    <location>
        <begin position="127"/>
        <end position="155"/>
    </location>
</feature>
<proteinExistence type="predicted"/>
<name>A0A1M5MDN8_9ACTN</name>
<organism evidence="2 3">
    <name type="scientific">Geodermatophilus nigrescens</name>
    <dbReference type="NCBI Taxonomy" id="1070870"/>
    <lineage>
        <taxon>Bacteria</taxon>
        <taxon>Bacillati</taxon>
        <taxon>Actinomycetota</taxon>
        <taxon>Actinomycetes</taxon>
        <taxon>Geodermatophilales</taxon>
        <taxon>Geodermatophilaceae</taxon>
        <taxon>Geodermatophilus</taxon>
    </lineage>
</organism>
<evidence type="ECO:0000256" key="1">
    <source>
        <dbReference type="SAM" id="MobiDB-lite"/>
    </source>
</evidence>
<protein>
    <submittedName>
        <fullName evidence="2">Uncharacterized protein</fullName>
    </submittedName>
</protein>
<dbReference type="OrthoDB" id="3695445at2"/>
<reference evidence="2 3" key="1">
    <citation type="submission" date="2016-11" db="EMBL/GenBank/DDBJ databases">
        <authorList>
            <person name="Jaros S."/>
            <person name="Januszkiewicz K."/>
            <person name="Wedrychowicz H."/>
        </authorList>
    </citation>
    <scope>NUCLEOTIDE SEQUENCE [LARGE SCALE GENOMIC DNA]</scope>
    <source>
        <strain evidence="2 3">DSM 45408</strain>
    </source>
</reference>
<evidence type="ECO:0000313" key="3">
    <source>
        <dbReference type="Proteomes" id="UP000184471"/>
    </source>
</evidence>
<dbReference type="Proteomes" id="UP000184471">
    <property type="component" value="Unassembled WGS sequence"/>
</dbReference>
<evidence type="ECO:0000313" key="2">
    <source>
        <dbReference type="EMBL" id="SHG75262.1"/>
    </source>
</evidence>
<sequence length="155" mass="16301">MDLDQLISRATGLTTGAGAALLGRLQSVRLPGVGTASAKDDPATAARRWRAVTVLAAPDRLADLPSPLAALGDRVETRVRPAPGDKGTELAARFRGPATDDDLGRLRQALRETKQLVEVGEVLRMDPRPHGERADTPGGRLLDGAVAASRKEGLL</sequence>
<gene>
    <name evidence="2" type="ORF">SAMN05444351_3126</name>
</gene>
<dbReference type="AlphaFoldDB" id="A0A1M5MDN8"/>
<accession>A0A1M5MDN8</accession>